<keyword evidence="2 3" id="KW-0479">Metal-binding</keyword>
<evidence type="ECO:0000256" key="3">
    <source>
        <dbReference type="RuleBase" id="RU361183"/>
    </source>
</evidence>
<keyword evidence="1" id="KW-1015">Disulfide bond</keyword>
<feature type="binding site" evidence="2">
    <location>
        <position position="205"/>
    </location>
    <ligand>
        <name>Zn(2+)</name>
        <dbReference type="ChEBI" id="CHEBI:29105"/>
        <note>catalytic</note>
    </ligand>
</feature>
<dbReference type="GO" id="GO:0008270">
    <property type="term" value="F:zinc ion binding"/>
    <property type="evidence" value="ECO:0007669"/>
    <property type="project" value="UniProtKB-UniRule"/>
</dbReference>
<dbReference type="EMBL" id="UYYG01001174">
    <property type="protein sequence ID" value="VDN58951.1"/>
    <property type="molecule type" value="Genomic_DNA"/>
</dbReference>
<dbReference type="WBParaSite" id="DME_0000512501-mRNA-1">
    <property type="protein sequence ID" value="DME_0000512501-mRNA-1"/>
    <property type="gene ID" value="DME_0000512501"/>
</dbReference>
<evidence type="ECO:0000256" key="2">
    <source>
        <dbReference type="PROSITE-ProRule" id="PRU01211"/>
    </source>
</evidence>
<dbReference type="EC" id="3.4.24.-" evidence="3"/>
<dbReference type="OrthoDB" id="7721051at2759"/>
<comment type="caution">
    <text evidence="2">Lacks conserved residue(s) required for the propagation of feature annotation.</text>
</comment>
<dbReference type="AlphaFoldDB" id="A0A0N4UCW1"/>
<keyword evidence="2 3" id="KW-0645">Protease</keyword>
<dbReference type="PANTHER" id="PTHR10127:SF880">
    <property type="entry name" value="ZINC METALLOPROTEINASE NAS-5"/>
    <property type="match status" value="1"/>
</dbReference>
<accession>A0A0N4UCW1</accession>
<comment type="cofactor">
    <cofactor evidence="2 3">
        <name>Zn(2+)</name>
        <dbReference type="ChEBI" id="CHEBI:29105"/>
    </cofactor>
    <text evidence="2 3">Binds 1 zinc ion per subunit.</text>
</comment>
<feature type="binding site" evidence="2">
    <location>
        <position position="195"/>
    </location>
    <ligand>
        <name>Zn(2+)</name>
        <dbReference type="ChEBI" id="CHEBI:29105"/>
        <note>catalytic</note>
    </ligand>
</feature>
<name>A0A0N4UCW1_DRAME</name>
<dbReference type="InterPro" id="IPR006026">
    <property type="entry name" value="Peptidase_Metallo"/>
</dbReference>
<dbReference type="STRING" id="318479.A0A0N4UCW1"/>
<dbReference type="InterPro" id="IPR024079">
    <property type="entry name" value="MetalloPept_cat_dom_sf"/>
</dbReference>
<dbReference type="GO" id="GO:0006508">
    <property type="term" value="P:proteolysis"/>
    <property type="evidence" value="ECO:0007669"/>
    <property type="project" value="UniProtKB-KW"/>
</dbReference>
<dbReference type="GO" id="GO:0004222">
    <property type="term" value="F:metalloendopeptidase activity"/>
    <property type="evidence" value="ECO:0007669"/>
    <property type="project" value="UniProtKB-UniRule"/>
</dbReference>
<protein>
    <recommendedName>
        <fullName evidence="3">Metalloendopeptidase</fullName>
        <ecNumber evidence="3">3.4.24.-</ecNumber>
    </recommendedName>
</protein>
<keyword evidence="2 3" id="KW-0378">Hydrolase</keyword>
<reference evidence="5 7" key="2">
    <citation type="submission" date="2018-11" db="EMBL/GenBank/DDBJ databases">
        <authorList>
            <consortium name="Pathogen Informatics"/>
        </authorList>
    </citation>
    <scope>NUCLEOTIDE SEQUENCE [LARGE SCALE GENOMIC DNA]</scope>
</reference>
<dbReference type="InterPro" id="IPR034035">
    <property type="entry name" value="Astacin-like_dom"/>
</dbReference>
<dbReference type="SMART" id="SM00235">
    <property type="entry name" value="ZnMc"/>
    <property type="match status" value="1"/>
</dbReference>
<keyword evidence="2 3" id="KW-0482">Metalloprotease</keyword>
<dbReference type="InterPro" id="IPR001506">
    <property type="entry name" value="Peptidase_M12A"/>
</dbReference>
<feature type="binding site" evidence="2">
    <location>
        <position position="199"/>
    </location>
    <ligand>
        <name>Zn(2+)</name>
        <dbReference type="ChEBI" id="CHEBI:29105"/>
        <note>catalytic</note>
    </ligand>
</feature>
<dbReference type="Proteomes" id="UP000038040">
    <property type="component" value="Unplaced"/>
</dbReference>
<feature type="domain" description="Peptidase M12A" evidence="4">
    <location>
        <begin position="91"/>
        <end position="304"/>
    </location>
</feature>
<dbReference type="Gene3D" id="3.40.390.10">
    <property type="entry name" value="Collagenase (Catalytic Domain)"/>
    <property type="match status" value="1"/>
</dbReference>
<dbReference type="PRINTS" id="PR00480">
    <property type="entry name" value="ASTACIN"/>
</dbReference>
<evidence type="ECO:0000313" key="5">
    <source>
        <dbReference type="EMBL" id="VDN58951.1"/>
    </source>
</evidence>
<dbReference type="CDD" id="cd04280">
    <property type="entry name" value="ZnMc_astacin_like"/>
    <property type="match status" value="1"/>
</dbReference>
<keyword evidence="7" id="KW-1185">Reference proteome</keyword>
<evidence type="ECO:0000256" key="1">
    <source>
        <dbReference type="ARBA" id="ARBA00023157"/>
    </source>
</evidence>
<dbReference type="Pfam" id="PF01400">
    <property type="entry name" value="Astacin"/>
    <property type="match status" value="1"/>
</dbReference>
<proteinExistence type="predicted"/>
<evidence type="ECO:0000313" key="8">
    <source>
        <dbReference type="WBParaSite" id="DME_0000512501-mRNA-1"/>
    </source>
</evidence>
<evidence type="ECO:0000313" key="7">
    <source>
        <dbReference type="Proteomes" id="UP000274756"/>
    </source>
</evidence>
<dbReference type="PROSITE" id="PS51864">
    <property type="entry name" value="ASTACIN"/>
    <property type="match status" value="1"/>
</dbReference>
<gene>
    <name evidence="5" type="ORF">DME_LOCUS8924</name>
</gene>
<dbReference type="Proteomes" id="UP000274756">
    <property type="component" value="Unassembled WGS sequence"/>
</dbReference>
<dbReference type="SUPFAM" id="SSF55486">
    <property type="entry name" value="Metalloproteases ('zincins'), catalytic domain"/>
    <property type="match status" value="1"/>
</dbReference>
<reference evidence="8" key="1">
    <citation type="submission" date="2017-02" db="UniProtKB">
        <authorList>
            <consortium name="WormBaseParasite"/>
        </authorList>
    </citation>
    <scope>IDENTIFICATION</scope>
</reference>
<organism evidence="6 8">
    <name type="scientific">Dracunculus medinensis</name>
    <name type="common">Guinea worm</name>
    <dbReference type="NCBI Taxonomy" id="318479"/>
    <lineage>
        <taxon>Eukaryota</taxon>
        <taxon>Metazoa</taxon>
        <taxon>Ecdysozoa</taxon>
        <taxon>Nematoda</taxon>
        <taxon>Chromadorea</taxon>
        <taxon>Rhabditida</taxon>
        <taxon>Spirurina</taxon>
        <taxon>Dracunculoidea</taxon>
        <taxon>Dracunculidae</taxon>
        <taxon>Dracunculus</taxon>
    </lineage>
</organism>
<evidence type="ECO:0000313" key="6">
    <source>
        <dbReference type="Proteomes" id="UP000038040"/>
    </source>
</evidence>
<sequence length="334" mass="39381">MLRETEDFGFNEPRAKQKIQTIAITNRIIFGPHLLWCISIHRRKFPNSSTSNLHPYSKILTVNLKNIILNGVTKLNNTDNFLERNVIRAKRFIRHLHLRIYNEIRDSHGNYIIPYVITGPYTYHQYAVIHGAFETIAENTCIRFKPRTFEPNFIDLQNRYGEGCWSWIGKHGGQSIVKLEASNMENCIRHQTVLHELFHAIGLSHEHARADRDHFVRIIYDNIRRVYAFFDDDDCLYNFEKSDFETFGFPYDYGSIMHYSKFMCQRTRGALTILAPYHLTNLIGIGHDASPVDYYKICALYNCRYCMGQRFNLAEKVRAIQAHSFRIFYSTWIF</sequence>
<feature type="active site" evidence="2">
    <location>
        <position position="196"/>
    </location>
</feature>
<dbReference type="PANTHER" id="PTHR10127">
    <property type="entry name" value="DISCOIDIN, CUB, EGF, LAMININ , AND ZINC METALLOPROTEASE DOMAIN CONTAINING"/>
    <property type="match status" value="1"/>
</dbReference>
<evidence type="ECO:0000259" key="4">
    <source>
        <dbReference type="PROSITE" id="PS51864"/>
    </source>
</evidence>
<keyword evidence="2 3" id="KW-0862">Zinc</keyword>